<dbReference type="PROSITE" id="PS50157">
    <property type="entry name" value="ZINC_FINGER_C2H2_2"/>
    <property type="match status" value="1"/>
</dbReference>
<dbReference type="PROSITE" id="PS00028">
    <property type="entry name" value="ZINC_FINGER_C2H2_1"/>
    <property type="match status" value="1"/>
</dbReference>
<reference evidence="4 5" key="1">
    <citation type="submission" date="2008-07" db="EMBL/GenBank/DDBJ databases">
        <authorList>
            <person name="El-Sayed N."/>
            <person name="Caler E."/>
            <person name="Inman J."/>
            <person name="Amedeo P."/>
            <person name="Hass B."/>
            <person name="Wortman J."/>
        </authorList>
    </citation>
    <scope>NUCLEOTIDE SEQUENCE [LARGE SCALE GENOMIC DNA]</scope>
    <source>
        <strain evidence="5">ATCC 50983 / TXsc</strain>
    </source>
</reference>
<dbReference type="SUPFAM" id="SSF57667">
    <property type="entry name" value="beta-beta-alpha zinc fingers"/>
    <property type="match status" value="1"/>
</dbReference>
<dbReference type="GO" id="GO:0008270">
    <property type="term" value="F:zinc ion binding"/>
    <property type="evidence" value="ECO:0007669"/>
    <property type="project" value="UniProtKB-KW"/>
</dbReference>
<dbReference type="InParanoid" id="C5KBS2"/>
<name>C5KBS2_PERM5</name>
<evidence type="ECO:0000256" key="1">
    <source>
        <dbReference type="PROSITE-ProRule" id="PRU00042"/>
    </source>
</evidence>
<keyword evidence="1" id="KW-0479">Metal-binding</keyword>
<keyword evidence="5" id="KW-1185">Reference proteome</keyword>
<keyword evidence="1" id="KW-0862">Zinc</keyword>
<dbReference type="Proteomes" id="UP000007800">
    <property type="component" value="Unassembled WGS sequence"/>
</dbReference>
<dbReference type="EMBL" id="GG671946">
    <property type="protein sequence ID" value="EER17953.1"/>
    <property type="molecule type" value="Genomic_DNA"/>
</dbReference>
<evidence type="ECO:0000313" key="5">
    <source>
        <dbReference type="Proteomes" id="UP000007800"/>
    </source>
</evidence>
<gene>
    <name evidence="4" type="ORF">Pmar_PMAR019835</name>
</gene>
<proteinExistence type="predicted"/>
<accession>C5KBS2</accession>
<dbReference type="RefSeq" id="XP_002786157.1">
    <property type="nucleotide sequence ID" value="XM_002786111.1"/>
</dbReference>
<protein>
    <recommendedName>
        <fullName evidence="3">C2H2-type domain-containing protein</fullName>
    </recommendedName>
</protein>
<dbReference type="SMART" id="SM00451">
    <property type="entry name" value="ZnF_U1"/>
    <property type="match status" value="1"/>
</dbReference>
<sequence length="231" mass="27267">MTTDIFYCEVCKRVFVTLQQVQQHVQNQIHIQKLNQMDVSNEQPSMRILPFDNKIKEEEKEEEKQQEGYGWYLEKAPWNIRKMFTIDDHGYKCNMSENKHGGNEALDILINGWINTGRLRLSTPEGLIHWKRNKGKLCRLILDTAKELNDGVRNGTVDVNLQVRNDNDIVVFEKFVNSVDNHTDNVADDIRDYKNDDDEHDDDNNKCDDDNDKRNNDQKNDCFLYIIRNFK</sequence>
<evidence type="ECO:0000259" key="3">
    <source>
        <dbReference type="PROSITE" id="PS50157"/>
    </source>
</evidence>
<feature type="compositionally biased region" description="Basic and acidic residues" evidence="2">
    <location>
        <begin position="203"/>
        <end position="213"/>
    </location>
</feature>
<dbReference type="InterPro" id="IPR036236">
    <property type="entry name" value="Znf_C2H2_sf"/>
</dbReference>
<dbReference type="AlphaFoldDB" id="C5KBS2"/>
<dbReference type="InterPro" id="IPR013087">
    <property type="entry name" value="Znf_C2H2_type"/>
</dbReference>
<evidence type="ECO:0000313" key="4">
    <source>
        <dbReference type="EMBL" id="EER17953.1"/>
    </source>
</evidence>
<organism evidence="5">
    <name type="scientific">Perkinsus marinus (strain ATCC 50983 / TXsc)</name>
    <dbReference type="NCBI Taxonomy" id="423536"/>
    <lineage>
        <taxon>Eukaryota</taxon>
        <taxon>Sar</taxon>
        <taxon>Alveolata</taxon>
        <taxon>Perkinsozoa</taxon>
        <taxon>Perkinsea</taxon>
        <taxon>Perkinsida</taxon>
        <taxon>Perkinsidae</taxon>
        <taxon>Perkinsus</taxon>
    </lineage>
</organism>
<feature type="region of interest" description="Disordered" evidence="2">
    <location>
        <begin position="186"/>
        <end position="213"/>
    </location>
</feature>
<evidence type="ECO:0000256" key="2">
    <source>
        <dbReference type="SAM" id="MobiDB-lite"/>
    </source>
</evidence>
<keyword evidence="1" id="KW-0863">Zinc-finger</keyword>
<dbReference type="GO" id="GO:0003676">
    <property type="term" value="F:nucleic acid binding"/>
    <property type="evidence" value="ECO:0007669"/>
    <property type="project" value="InterPro"/>
</dbReference>
<feature type="domain" description="C2H2-type" evidence="3">
    <location>
        <begin position="6"/>
        <end position="30"/>
    </location>
</feature>
<dbReference type="GeneID" id="9048462"/>
<dbReference type="InterPro" id="IPR003604">
    <property type="entry name" value="Matrin/U1-like-C_Znf_C2H2"/>
</dbReference>